<feature type="compositionally biased region" description="Acidic residues" evidence="12">
    <location>
        <begin position="39"/>
        <end position="58"/>
    </location>
</feature>
<dbReference type="GO" id="GO:0043138">
    <property type="term" value="F:3'-5' DNA helicase activity"/>
    <property type="evidence" value="ECO:0007669"/>
    <property type="project" value="UniProtKB-EC"/>
</dbReference>
<feature type="region of interest" description="Disordered" evidence="12">
    <location>
        <begin position="653"/>
        <end position="689"/>
    </location>
</feature>
<evidence type="ECO:0000256" key="8">
    <source>
        <dbReference type="ARBA" id="ARBA00023235"/>
    </source>
</evidence>
<feature type="compositionally biased region" description="Low complexity" evidence="12">
    <location>
        <begin position="473"/>
        <end position="486"/>
    </location>
</feature>
<dbReference type="Pfam" id="PF00270">
    <property type="entry name" value="DEAD"/>
    <property type="match status" value="1"/>
</dbReference>
<dbReference type="PROSITE" id="PS51192">
    <property type="entry name" value="HELICASE_ATP_BIND_1"/>
    <property type="match status" value="1"/>
</dbReference>
<feature type="compositionally biased region" description="Polar residues" evidence="12">
    <location>
        <begin position="1714"/>
        <end position="1725"/>
    </location>
</feature>
<evidence type="ECO:0000256" key="5">
    <source>
        <dbReference type="ARBA" id="ARBA00022806"/>
    </source>
</evidence>
<evidence type="ECO:0000256" key="2">
    <source>
        <dbReference type="ARBA" id="ARBA00005446"/>
    </source>
</evidence>
<dbReference type="CDD" id="cd17920">
    <property type="entry name" value="DEXHc_RecQ"/>
    <property type="match status" value="1"/>
</dbReference>
<dbReference type="SMART" id="SM00487">
    <property type="entry name" value="DEXDc"/>
    <property type="match status" value="1"/>
</dbReference>
<dbReference type="CDD" id="cd18794">
    <property type="entry name" value="SF2_C_RecQ"/>
    <property type="match status" value="1"/>
</dbReference>
<dbReference type="GO" id="GO:0005524">
    <property type="term" value="F:ATP binding"/>
    <property type="evidence" value="ECO:0007669"/>
    <property type="project" value="UniProtKB-KW"/>
</dbReference>
<feature type="compositionally biased region" description="Polar residues" evidence="12">
    <location>
        <begin position="674"/>
        <end position="689"/>
    </location>
</feature>
<evidence type="ECO:0000313" key="15">
    <source>
        <dbReference type="EMBL" id="CZT03390.1"/>
    </source>
</evidence>
<proteinExistence type="inferred from homology"/>
<dbReference type="InterPro" id="IPR032284">
    <property type="entry name" value="RecQ_Zn-bd"/>
</dbReference>
<feature type="compositionally biased region" description="Basic and acidic residues" evidence="12">
    <location>
        <begin position="459"/>
        <end position="472"/>
    </location>
</feature>
<evidence type="ECO:0000259" key="13">
    <source>
        <dbReference type="PROSITE" id="PS51192"/>
    </source>
</evidence>
<evidence type="ECO:0000256" key="12">
    <source>
        <dbReference type="SAM" id="MobiDB-lite"/>
    </source>
</evidence>
<feature type="region of interest" description="Disordered" evidence="12">
    <location>
        <begin position="1667"/>
        <end position="1771"/>
    </location>
</feature>
<feature type="region of interest" description="Disordered" evidence="12">
    <location>
        <begin position="1503"/>
        <end position="1522"/>
    </location>
</feature>
<keyword evidence="9" id="KW-0539">Nucleus</keyword>
<comment type="subcellular location">
    <subcellularLocation>
        <location evidence="1">Nucleus</location>
    </subcellularLocation>
</comment>
<feature type="compositionally biased region" description="Basic and acidic residues" evidence="12">
    <location>
        <begin position="202"/>
        <end position="215"/>
    </location>
</feature>
<accession>A0A1E1KYR7</accession>
<dbReference type="InterPro" id="IPR001650">
    <property type="entry name" value="Helicase_C-like"/>
</dbReference>
<dbReference type="Gene3D" id="1.10.10.10">
    <property type="entry name" value="Winged helix-like DNA-binding domain superfamily/Winged helix DNA-binding domain"/>
    <property type="match status" value="1"/>
</dbReference>
<sequence length="1771" mass="197438">MTRHNLDSHISWLLSRKVNPPSGVHARGLNRSTNREDLSEADTVAEEEEEEEVEEIDQEIPRAPPSPPHHRRAVQDINVSEAFARPALPASTTAKARLQNSREIVKEESMGKLSSATRSTRPSLISQQQLATPASTTSSTAASHISLTSNYSAFLQKEGQDSPSSRPSAKRSLPPQVQGSLQTKTPRTPRQTPRPTLGADPYKIESVDLSCDDKGGIGAPGSSSSIEIWGDSKRVWREESASRAEPLPRTSKKRKSTGISPERPRRNNSYEKQRVRTRRDQHIVVDGFVDIDDVIPSQSTRMSPQRTRNKAVQPSVEQSTDRSDVEEVQVTETISRVETRMRKSISRVSSATDDFLIRPLRGHSKPLPPSGRDSPVMSPRSSVQVAASPFRRAKSPVASSPQTPHKSSKRRNRTVIQDSEEDDNYSDINQKASYSPAVSSKNSPRVKEQQSSLGMKSVSKLEHTDSMVKDYRSSNPRNSSPLRPISQNISARPETIMSPLRRKSPSKTTFAKLEQPPSGQNTPGSSLGVDDRKLAMFYLNKPSEIDPYHERIQHLVAQNAVTSMSYVDRNEAAPAQLKAERRTLLDMGKAYSSLLELEGKWKMLMEEKKKLARQVYELLDRNADTSQQEERQASINQDIRTLEQQVAQDLHSSGAVNDGFGTVSKHNADDRQGQMKSNDSTAPLQSGTSTVGSAQVIMQTQFPSLQQTSTAASESLFLRNIPSQTNTKDHLAVSSNAFFAPASPSPIRRSVPAQSFHESQPPIAQRIWPSPKTFKQPNFYQESPPLDYDELDDEDFNDLIGAEPNHHCHSRAQEHVPDEIEDDYGDSEDDNDFVKMAQALEKLPTARPIQSNYVAVPESAVTLQSSSKSKPDPTETTMYSHVEPDQSNMFDHRWSQDVKKALRERFKLKGFRRHQLDAINATLGGQDAFVLMPTGGGKSLCYQLPAVINTGITCGVTIVISPLLSLMNDQVQHLRAVKVQAFSLNSDTPDEEKRQIYTFLKEEIPEHYIQLLYITPEMVNKSTVMINALTRLYNRKKLARIVIDEAHCVSQWGHDFRPDYVALGKVREQFPSVPLMALTATATKNVKEDIMLNLKMRKCPVFVQSFNRPNLHYEVRPKKGKGILSKMVVEIAELVKDTYKNQTGIIYALSQRGCEELAEKLVSHHSIKAHYFHAGMTREEKATVLDDWQKGKIQVVVATIAFGMGIDKPDVRFVIHSSVPKSLEGYYQETGRAGRDGKKSGCYLYFGYQDISMLKGFIEKSEGSEEQKQRQRSMLQQMILYCENQSDCRRSQVLTYFGETFAKKDCHRTCDNCCSNAAFKEIDFTDYAKAAMRIVKHVQHHDFTMLNCVEVLRGTAGARVKLGKMEGDGNIAEIGYASQVARGEIERMFYRLLLEKAITEVGVRNRSGFATDYVKLGPKCRDYMNGKKKMILTVQVTGATPAQHKSQSSSKYPTSTMLTSPVTATSRRQMITKRPNTDTGYGQDGFVVSDDDDDNYEDDAFESMHRPGDHRQATRADNFSGPITTDRRMASLNDIHGGIVLEFVHDAKALEEQLRNKAGARKPFFSEANFRDMAIDWTITLDAMRRIPGIKIDRVDAYGKSFLPLIQRTHDYYVEVMTGNREPEEDGDLDTNHQNVIDLVTDDEGEEEDAEEVVGSEYFEMDAHTEAAVRSAENETSPFFPGTSKSKSTGQSRPGGSFRGRGKGRGGKRYKPRTSNGSTSGQSNAGVRKASWPPANKSRARKTSGSRFNQQSGRGGGGGGGGGMGIGIMPT</sequence>
<dbReference type="InterPro" id="IPR036388">
    <property type="entry name" value="WH-like_DNA-bd_sf"/>
</dbReference>
<dbReference type="GO" id="GO:0005694">
    <property type="term" value="C:chromosome"/>
    <property type="evidence" value="ECO:0007669"/>
    <property type="project" value="TreeGrafter"/>
</dbReference>
<dbReference type="GO" id="GO:0006260">
    <property type="term" value="P:DNA replication"/>
    <property type="evidence" value="ECO:0007669"/>
    <property type="project" value="InterPro"/>
</dbReference>
<feature type="compositionally biased region" description="Polar residues" evidence="12">
    <location>
        <begin position="90"/>
        <end position="102"/>
    </location>
</feature>
<dbReference type="GO" id="GO:0005737">
    <property type="term" value="C:cytoplasm"/>
    <property type="evidence" value="ECO:0007669"/>
    <property type="project" value="TreeGrafter"/>
</dbReference>
<dbReference type="FunFam" id="3.40.50.300:FF:000537">
    <property type="entry name" value="Bloom syndrome RecQ-like helicase"/>
    <property type="match status" value="1"/>
</dbReference>
<dbReference type="PROSITE" id="PS00690">
    <property type="entry name" value="DEAH_ATP_HELICASE"/>
    <property type="match status" value="1"/>
</dbReference>
<feature type="compositionally biased region" description="Polar residues" evidence="12">
    <location>
        <begin position="112"/>
        <end position="130"/>
    </location>
</feature>
<organism evidence="15 16">
    <name type="scientific">Rhynchosporium graminicola</name>
    <dbReference type="NCBI Taxonomy" id="2792576"/>
    <lineage>
        <taxon>Eukaryota</taxon>
        <taxon>Fungi</taxon>
        <taxon>Dikarya</taxon>
        <taxon>Ascomycota</taxon>
        <taxon>Pezizomycotina</taxon>
        <taxon>Leotiomycetes</taxon>
        <taxon>Helotiales</taxon>
        <taxon>Ploettnerulaceae</taxon>
        <taxon>Rhynchosporium</taxon>
    </lineage>
</organism>
<feature type="domain" description="Helicase C-terminal" evidence="14">
    <location>
        <begin position="1130"/>
        <end position="1279"/>
    </location>
</feature>
<feature type="compositionally biased region" description="Basic residues" evidence="12">
    <location>
        <begin position="1700"/>
        <end position="1712"/>
    </location>
</feature>
<dbReference type="FunFam" id="3.40.50.300:FF:001975">
    <property type="entry name" value="ATP-dependent DNA helicase"/>
    <property type="match status" value="1"/>
</dbReference>
<evidence type="ECO:0000256" key="3">
    <source>
        <dbReference type="ARBA" id="ARBA00022741"/>
    </source>
</evidence>
<dbReference type="SUPFAM" id="SSF46785">
    <property type="entry name" value="Winged helix' DNA-binding domain"/>
    <property type="match status" value="1"/>
</dbReference>
<keyword evidence="8" id="KW-0413">Isomerase</keyword>
<feature type="region of interest" description="Disordered" evidence="12">
    <location>
        <begin position="18"/>
        <end position="279"/>
    </location>
</feature>
<keyword evidence="7" id="KW-0238">DNA-binding</keyword>
<keyword evidence="5" id="KW-0347">Helicase</keyword>
<dbReference type="InParanoid" id="A0A1E1KYR7"/>
<comment type="caution">
    <text evidence="15">The sequence shown here is derived from an EMBL/GenBank/DDBJ whole genome shotgun (WGS) entry which is preliminary data.</text>
</comment>
<dbReference type="InterPro" id="IPR027417">
    <property type="entry name" value="P-loop_NTPase"/>
</dbReference>
<dbReference type="Pfam" id="PF16124">
    <property type="entry name" value="RecQ_Zn_bind"/>
    <property type="match status" value="1"/>
</dbReference>
<feature type="compositionally biased region" description="Basic and acidic residues" evidence="12">
    <location>
        <begin position="230"/>
        <end position="242"/>
    </location>
</feature>
<keyword evidence="4" id="KW-0378">Hydrolase</keyword>
<feature type="compositionally biased region" description="Polar residues" evidence="12">
    <location>
        <begin position="426"/>
        <end position="454"/>
    </location>
</feature>
<dbReference type="SUPFAM" id="SSF52540">
    <property type="entry name" value="P-loop containing nucleoside triphosphate hydrolases"/>
    <property type="match status" value="1"/>
</dbReference>
<dbReference type="InterPro" id="IPR002464">
    <property type="entry name" value="DNA/RNA_helicase_DEAH_CS"/>
</dbReference>
<protein>
    <recommendedName>
        <fullName evidence="11">DNA 3'-5' helicase</fullName>
        <ecNumber evidence="11">5.6.2.4</ecNumber>
    </recommendedName>
</protein>
<feature type="domain" description="Helicase ATP-binding" evidence="13">
    <location>
        <begin position="919"/>
        <end position="1100"/>
    </location>
</feature>
<comment type="catalytic activity">
    <reaction evidence="10">
        <text>Couples ATP hydrolysis with the unwinding of duplex DNA by translocating in the 3'-5' direction.</text>
        <dbReference type="EC" id="5.6.2.4"/>
    </reaction>
</comment>
<evidence type="ECO:0000256" key="11">
    <source>
        <dbReference type="ARBA" id="ARBA00034808"/>
    </source>
</evidence>
<dbReference type="InterPro" id="IPR014001">
    <property type="entry name" value="Helicase_ATP-bd"/>
</dbReference>
<evidence type="ECO:0000256" key="6">
    <source>
        <dbReference type="ARBA" id="ARBA00022840"/>
    </source>
</evidence>
<dbReference type="InterPro" id="IPR036390">
    <property type="entry name" value="WH_DNA-bd_sf"/>
</dbReference>
<dbReference type="Pfam" id="PF00271">
    <property type="entry name" value="Helicase_C"/>
    <property type="match status" value="1"/>
</dbReference>
<evidence type="ECO:0000256" key="10">
    <source>
        <dbReference type="ARBA" id="ARBA00034617"/>
    </source>
</evidence>
<dbReference type="EMBL" id="FJUW01000028">
    <property type="protein sequence ID" value="CZT03390.1"/>
    <property type="molecule type" value="Genomic_DNA"/>
</dbReference>
<dbReference type="GO" id="GO:0016787">
    <property type="term" value="F:hydrolase activity"/>
    <property type="evidence" value="ECO:0007669"/>
    <property type="project" value="UniProtKB-KW"/>
</dbReference>
<feature type="compositionally biased region" description="Low complexity" evidence="12">
    <location>
        <begin position="131"/>
        <end position="143"/>
    </location>
</feature>
<evidence type="ECO:0000259" key="14">
    <source>
        <dbReference type="PROSITE" id="PS51194"/>
    </source>
</evidence>
<keyword evidence="6" id="KW-0067">ATP-binding</keyword>
<dbReference type="InterPro" id="IPR018982">
    <property type="entry name" value="RQC_domain"/>
</dbReference>
<dbReference type="EC" id="5.6.2.4" evidence="11"/>
<evidence type="ECO:0000256" key="7">
    <source>
        <dbReference type="ARBA" id="ARBA00023125"/>
    </source>
</evidence>
<dbReference type="Proteomes" id="UP000178129">
    <property type="component" value="Unassembled WGS sequence"/>
</dbReference>
<dbReference type="Pfam" id="PF09382">
    <property type="entry name" value="RQC"/>
    <property type="match status" value="1"/>
</dbReference>
<dbReference type="SMART" id="SM00956">
    <property type="entry name" value="RQC"/>
    <property type="match status" value="1"/>
</dbReference>
<gene>
    <name evidence="15" type="ORF">RCO7_06174</name>
</gene>
<keyword evidence="16" id="KW-1185">Reference proteome</keyword>
<dbReference type="GO" id="GO:0000724">
    <property type="term" value="P:double-strand break repair via homologous recombination"/>
    <property type="evidence" value="ECO:0007669"/>
    <property type="project" value="TreeGrafter"/>
</dbReference>
<evidence type="ECO:0000256" key="1">
    <source>
        <dbReference type="ARBA" id="ARBA00004123"/>
    </source>
</evidence>
<dbReference type="InterPro" id="IPR011545">
    <property type="entry name" value="DEAD/DEAH_box_helicase_dom"/>
</dbReference>
<comment type="similarity">
    <text evidence="2">Belongs to the helicase family. RecQ subfamily.</text>
</comment>
<dbReference type="PANTHER" id="PTHR13710">
    <property type="entry name" value="DNA HELICASE RECQ FAMILY MEMBER"/>
    <property type="match status" value="1"/>
</dbReference>
<feature type="region of interest" description="Disordered" evidence="12">
    <location>
        <begin position="356"/>
        <end position="527"/>
    </location>
</feature>
<feature type="compositionally biased region" description="Polar residues" evidence="12">
    <location>
        <begin position="296"/>
        <end position="318"/>
    </location>
</feature>
<dbReference type="Gene3D" id="3.40.50.300">
    <property type="entry name" value="P-loop containing nucleotide triphosphate hydrolases"/>
    <property type="match status" value="2"/>
</dbReference>
<dbReference type="GO" id="GO:0009378">
    <property type="term" value="F:four-way junction helicase activity"/>
    <property type="evidence" value="ECO:0007669"/>
    <property type="project" value="TreeGrafter"/>
</dbReference>
<feature type="region of interest" description="Disordered" evidence="12">
    <location>
        <begin position="1442"/>
        <end position="1466"/>
    </location>
</feature>
<reference evidence="16" key="1">
    <citation type="submission" date="2016-03" db="EMBL/GenBank/DDBJ databases">
        <authorList>
            <person name="Ploux O."/>
        </authorList>
    </citation>
    <scope>NUCLEOTIDE SEQUENCE [LARGE SCALE GENOMIC DNA]</scope>
    <source>
        <strain evidence="16">UK7</strain>
    </source>
</reference>
<dbReference type="GO" id="GO:0003677">
    <property type="term" value="F:DNA binding"/>
    <property type="evidence" value="ECO:0007669"/>
    <property type="project" value="UniProtKB-KW"/>
</dbReference>
<dbReference type="PROSITE" id="PS51194">
    <property type="entry name" value="HELICASE_CTER"/>
    <property type="match status" value="1"/>
</dbReference>
<evidence type="ECO:0000313" key="16">
    <source>
        <dbReference type="Proteomes" id="UP000178129"/>
    </source>
</evidence>
<dbReference type="NCBIfam" id="TIGR00614">
    <property type="entry name" value="recQ_fam"/>
    <property type="match status" value="1"/>
</dbReference>
<evidence type="ECO:0000256" key="9">
    <source>
        <dbReference type="ARBA" id="ARBA00023242"/>
    </source>
</evidence>
<dbReference type="SMART" id="SM00490">
    <property type="entry name" value="HELICc"/>
    <property type="match status" value="1"/>
</dbReference>
<keyword evidence="3" id="KW-0547">Nucleotide-binding</keyword>
<feature type="compositionally biased region" description="Basic and acidic residues" evidence="12">
    <location>
        <begin position="1503"/>
        <end position="1514"/>
    </location>
</feature>
<feature type="compositionally biased region" description="Polar residues" evidence="12">
    <location>
        <begin position="175"/>
        <end position="184"/>
    </location>
</feature>
<feature type="region of interest" description="Disordered" evidence="12">
    <location>
        <begin position="292"/>
        <end position="327"/>
    </location>
</feature>
<dbReference type="PANTHER" id="PTHR13710:SF153">
    <property type="entry name" value="RECQ-LIKE DNA HELICASE BLM"/>
    <property type="match status" value="1"/>
</dbReference>
<dbReference type="InterPro" id="IPR004589">
    <property type="entry name" value="DNA_helicase_ATP-dep_RecQ"/>
</dbReference>
<dbReference type="GO" id="GO:0005634">
    <property type="term" value="C:nucleus"/>
    <property type="evidence" value="ECO:0007669"/>
    <property type="project" value="UniProtKB-SubCell"/>
</dbReference>
<feature type="compositionally biased region" description="Basic and acidic residues" evidence="12">
    <location>
        <begin position="262"/>
        <end position="279"/>
    </location>
</feature>
<dbReference type="STRING" id="914237.A0A1E1KYR7"/>
<name>A0A1E1KYR7_9HELO</name>
<feature type="compositionally biased region" description="Gly residues" evidence="12">
    <location>
        <begin position="1753"/>
        <end position="1771"/>
    </location>
</feature>
<feature type="compositionally biased region" description="Low complexity" evidence="12">
    <location>
        <begin position="185"/>
        <end position="196"/>
    </location>
</feature>
<evidence type="ECO:0000256" key="4">
    <source>
        <dbReference type="ARBA" id="ARBA00022801"/>
    </source>
</evidence>